<feature type="region of interest" description="Disordered" evidence="1">
    <location>
        <begin position="83"/>
        <end position="105"/>
    </location>
</feature>
<feature type="domain" description="Domain of unknown function at the cortex 1" evidence="2">
    <location>
        <begin position="6"/>
        <end position="294"/>
    </location>
</feature>
<dbReference type="AlphaFoldDB" id="A0AAJ0FWU8"/>
<evidence type="ECO:0000313" key="3">
    <source>
        <dbReference type="EMBL" id="KAK2608538.1"/>
    </source>
</evidence>
<proteinExistence type="predicted"/>
<sequence length="356" mass="40066">MEKYLLRITAGPSYNVTSHVEVPVNRPEPIHIKSEAADIELNVRIQNYTGLPFGSPSTSPYFSTEPHAYNQDQYSISFRFKPQRPATSGDAVSHNTACEDGDSDDKVAKVQGISGHDLQFGNDFDRPIRDKLPPGFNTALRIVRWWIDPGLDGDAYADKPYLYGPALSSFNSVCLGVGEYNKEKGGLWFDEGGDDEGMQARQAVGAPDDAKARMKWALRDDSKTKWVFEYGKTYGLDFFNPYIDFTNLALKLPGFHLPIVKYWDGQGLRRSHELRYVLRNKKTGEVYLVIVFTIYLREDINEDGSIKEGAAERAVEGNKDDYEPEDYYDEVKALEQAKAKFAPGEGNEETSVNDVD</sequence>
<dbReference type="PANTHER" id="PTHR34826">
    <property type="entry name" value="UPF0590 PROTEIN C409.17C"/>
    <property type="match status" value="1"/>
</dbReference>
<gene>
    <name evidence="3" type="ORF">QQS21_002884</name>
</gene>
<dbReference type="EMBL" id="JASWJB010000036">
    <property type="protein sequence ID" value="KAK2608538.1"/>
    <property type="molecule type" value="Genomic_DNA"/>
</dbReference>
<keyword evidence="4" id="KW-1185">Reference proteome</keyword>
<evidence type="ECO:0000256" key="1">
    <source>
        <dbReference type="SAM" id="MobiDB-lite"/>
    </source>
</evidence>
<comment type="caution">
    <text evidence="3">The sequence shown here is derived from an EMBL/GenBank/DDBJ whole genome shotgun (WGS) entry which is preliminary data.</text>
</comment>
<evidence type="ECO:0000313" key="4">
    <source>
        <dbReference type="Proteomes" id="UP001251528"/>
    </source>
</evidence>
<dbReference type="InterPro" id="IPR013897">
    <property type="entry name" value="Duc1"/>
</dbReference>
<dbReference type="PANTHER" id="PTHR34826:SF2">
    <property type="entry name" value="UPF0590 PROTEIN C409.17C"/>
    <property type="match status" value="1"/>
</dbReference>
<dbReference type="Proteomes" id="UP001251528">
    <property type="component" value="Unassembled WGS sequence"/>
</dbReference>
<accession>A0AAJ0FWU8</accession>
<reference evidence="3" key="1">
    <citation type="submission" date="2023-06" db="EMBL/GenBank/DDBJ databases">
        <title>Conoideocrella luteorostrata (Hypocreales: Clavicipitaceae), a potential biocontrol fungus for elongate hemlock scale in United States Christmas tree production areas.</title>
        <authorList>
            <person name="Barrett H."/>
            <person name="Lovett B."/>
            <person name="Macias A.M."/>
            <person name="Stajich J.E."/>
            <person name="Kasson M.T."/>
        </authorList>
    </citation>
    <scope>NUCLEOTIDE SEQUENCE</scope>
    <source>
        <strain evidence="3">ARSEF 14590</strain>
    </source>
</reference>
<organism evidence="3 4">
    <name type="scientific">Conoideocrella luteorostrata</name>
    <dbReference type="NCBI Taxonomy" id="1105319"/>
    <lineage>
        <taxon>Eukaryota</taxon>
        <taxon>Fungi</taxon>
        <taxon>Dikarya</taxon>
        <taxon>Ascomycota</taxon>
        <taxon>Pezizomycotina</taxon>
        <taxon>Sordariomycetes</taxon>
        <taxon>Hypocreomycetidae</taxon>
        <taxon>Hypocreales</taxon>
        <taxon>Clavicipitaceae</taxon>
        <taxon>Conoideocrella</taxon>
    </lineage>
</organism>
<dbReference type="Pfam" id="PF08588">
    <property type="entry name" value="Duc1"/>
    <property type="match status" value="1"/>
</dbReference>
<evidence type="ECO:0000259" key="2">
    <source>
        <dbReference type="Pfam" id="PF08588"/>
    </source>
</evidence>
<protein>
    <recommendedName>
        <fullName evidence="2">Domain of unknown function at the cortex 1 domain-containing protein</fullName>
    </recommendedName>
</protein>
<name>A0AAJ0FWU8_9HYPO</name>